<organism evidence="1 2">
    <name type="scientific">Neurospora hispaniola</name>
    <dbReference type="NCBI Taxonomy" id="588809"/>
    <lineage>
        <taxon>Eukaryota</taxon>
        <taxon>Fungi</taxon>
        <taxon>Dikarya</taxon>
        <taxon>Ascomycota</taxon>
        <taxon>Pezizomycotina</taxon>
        <taxon>Sordariomycetes</taxon>
        <taxon>Sordariomycetidae</taxon>
        <taxon>Sordariales</taxon>
        <taxon>Sordariaceae</taxon>
        <taxon>Neurospora</taxon>
    </lineage>
</organism>
<accession>A0AAJ0IFW4</accession>
<dbReference type="EMBL" id="JAULSX010000001">
    <property type="protein sequence ID" value="KAK3499578.1"/>
    <property type="molecule type" value="Genomic_DNA"/>
</dbReference>
<dbReference type="RefSeq" id="XP_062697211.1">
    <property type="nucleotide sequence ID" value="XM_062839652.1"/>
</dbReference>
<evidence type="ECO:0000313" key="2">
    <source>
        <dbReference type="Proteomes" id="UP001285908"/>
    </source>
</evidence>
<gene>
    <name evidence="1" type="ORF">B0T23DRAFT_417062</name>
</gene>
<protein>
    <submittedName>
        <fullName evidence="1">Uncharacterized protein</fullName>
    </submittedName>
</protein>
<keyword evidence="2" id="KW-1185">Reference proteome</keyword>
<dbReference type="GeneID" id="87877274"/>
<sequence length="259" mass="27767">MLVDNMPNRYPNREQSWSTCGGGNALFRLQPNLGTGYAGSAAAVSGKNVCGFRFELCGGSPAKACLPEVSHGDNVVAFSKLGLCKERVNWGGLCLRKRVVFGTKTCDTVGSGKQSMCSILEKLCCHDTKPLGDVVDHDCVDGELSKTDIAMGIGERESNVFIATTFHLLCLMDTRLVDSLIFDKTLSRPRLLIDGNVLRIMWFGMSGNSPGHDSLAGAENYCSFVEGTGSKTGSFKVMRSSPLGNDRLSSFLGLLASTC</sequence>
<dbReference type="Proteomes" id="UP001285908">
    <property type="component" value="Unassembled WGS sequence"/>
</dbReference>
<dbReference type="AlphaFoldDB" id="A0AAJ0IFW4"/>
<comment type="caution">
    <text evidence="1">The sequence shown here is derived from an EMBL/GenBank/DDBJ whole genome shotgun (WGS) entry which is preliminary data.</text>
</comment>
<proteinExistence type="predicted"/>
<reference evidence="1 2" key="1">
    <citation type="journal article" date="2023" name="Mol. Phylogenet. Evol.">
        <title>Genome-scale phylogeny and comparative genomics of the fungal order Sordariales.</title>
        <authorList>
            <person name="Hensen N."/>
            <person name="Bonometti L."/>
            <person name="Westerberg I."/>
            <person name="Brannstrom I.O."/>
            <person name="Guillou S."/>
            <person name="Cros-Aarteil S."/>
            <person name="Calhoun S."/>
            <person name="Haridas S."/>
            <person name="Kuo A."/>
            <person name="Mondo S."/>
            <person name="Pangilinan J."/>
            <person name="Riley R."/>
            <person name="LaButti K."/>
            <person name="Andreopoulos B."/>
            <person name="Lipzen A."/>
            <person name="Chen C."/>
            <person name="Yan M."/>
            <person name="Daum C."/>
            <person name="Ng V."/>
            <person name="Clum A."/>
            <person name="Steindorff A."/>
            <person name="Ohm R.A."/>
            <person name="Martin F."/>
            <person name="Silar P."/>
            <person name="Natvig D.O."/>
            <person name="Lalanne C."/>
            <person name="Gautier V."/>
            <person name="Ament-Velasquez S.L."/>
            <person name="Kruys A."/>
            <person name="Hutchinson M.I."/>
            <person name="Powell A.J."/>
            <person name="Barry K."/>
            <person name="Miller A.N."/>
            <person name="Grigoriev I.V."/>
            <person name="Debuchy R."/>
            <person name="Gladieux P."/>
            <person name="Hiltunen Thoren M."/>
            <person name="Johannesson H."/>
        </authorList>
    </citation>
    <scope>NUCLEOTIDE SEQUENCE [LARGE SCALE GENOMIC DNA]</scope>
    <source>
        <strain evidence="1 2">FGSC 10403</strain>
    </source>
</reference>
<evidence type="ECO:0000313" key="1">
    <source>
        <dbReference type="EMBL" id="KAK3499578.1"/>
    </source>
</evidence>
<name>A0AAJ0IFW4_9PEZI</name>